<keyword evidence="2" id="KW-1185">Reference proteome</keyword>
<proteinExistence type="predicted"/>
<organism evidence="1 2">
    <name type="scientific">Rhododendron molle</name>
    <name type="common">Chinese azalea</name>
    <name type="synonym">Azalea mollis</name>
    <dbReference type="NCBI Taxonomy" id="49168"/>
    <lineage>
        <taxon>Eukaryota</taxon>
        <taxon>Viridiplantae</taxon>
        <taxon>Streptophyta</taxon>
        <taxon>Embryophyta</taxon>
        <taxon>Tracheophyta</taxon>
        <taxon>Spermatophyta</taxon>
        <taxon>Magnoliopsida</taxon>
        <taxon>eudicotyledons</taxon>
        <taxon>Gunneridae</taxon>
        <taxon>Pentapetalae</taxon>
        <taxon>asterids</taxon>
        <taxon>Ericales</taxon>
        <taxon>Ericaceae</taxon>
        <taxon>Ericoideae</taxon>
        <taxon>Rhodoreae</taxon>
        <taxon>Rhododendron</taxon>
    </lineage>
</organism>
<protein>
    <submittedName>
        <fullName evidence="1">Uncharacterized protein</fullName>
    </submittedName>
</protein>
<sequence>MFLSRYFSISVSSPADLGFIVRGEVKLVDVQLELLLLSELQLVVCYLHWKKLHHAVVHHLVWSCPHNGVSLVHWVWPPYYSIWFGFFGLSNLFVFLVGRRITHSRSYSQWLLFVLLEVFLEPYSINLHVILPIGTKITYTRKETGSKLLKCSLCPEADHNFPIEYSRPPGMYGNYVNVSSRIGSWLTLLLNRACL</sequence>
<dbReference type="Proteomes" id="UP001062846">
    <property type="component" value="Chromosome 5"/>
</dbReference>
<reference evidence="1" key="1">
    <citation type="submission" date="2022-02" db="EMBL/GenBank/DDBJ databases">
        <title>Plant Genome Project.</title>
        <authorList>
            <person name="Zhang R.-G."/>
        </authorList>
    </citation>
    <scope>NUCLEOTIDE SEQUENCE</scope>
    <source>
        <strain evidence="1">AT1</strain>
    </source>
</reference>
<dbReference type="EMBL" id="CM046392">
    <property type="protein sequence ID" value="KAI8556721.1"/>
    <property type="molecule type" value="Genomic_DNA"/>
</dbReference>
<evidence type="ECO:0000313" key="1">
    <source>
        <dbReference type="EMBL" id="KAI8556721.1"/>
    </source>
</evidence>
<accession>A0ACC0NTX1</accession>
<gene>
    <name evidence="1" type="ORF">RHMOL_Rhmol05G0276200</name>
</gene>
<name>A0ACC0NTX1_RHOML</name>
<evidence type="ECO:0000313" key="2">
    <source>
        <dbReference type="Proteomes" id="UP001062846"/>
    </source>
</evidence>
<comment type="caution">
    <text evidence="1">The sequence shown here is derived from an EMBL/GenBank/DDBJ whole genome shotgun (WGS) entry which is preliminary data.</text>
</comment>